<feature type="domain" description="HTH marR-type" evidence="1">
    <location>
        <begin position="23"/>
        <end position="158"/>
    </location>
</feature>
<evidence type="ECO:0000313" key="3">
    <source>
        <dbReference type="EMBL" id="RXR32872.1"/>
    </source>
</evidence>
<organism evidence="3 4">
    <name type="scientific">Oerskovia turbata</name>
    <dbReference type="NCBI Taxonomy" id="1713"/>
    <lineage>
        <taxon>Bacteria</taxon>
        <taxon>Bacillati</taxon>
        <taxon>Actinomycetota</taxon>
        <taxon>Actinomycetes</taxon>
        <taxon>Micrococcales</taxon>
        <taxon>Cellulomonadaceae</taxon>
        <taxon>Oerskovia</taxon>
    </lineage>
</organism>
<dbReference type="RefSeq" id="WP_030152036.1">
    <property type="nucleotide sequence ID" value="NZ_JOFV01000011.1"/>
</dbReference>
<dbReference type="Proteomes" id="UP000289805">
    <property type="component" value="Unassembled WGS sequence"/>
</dbReference>
<evidence type="ECO:0000313" key="2">
    <source>
        <dbReference type="EMBL" id="RXR23602.1"/>
    </source>
</evidence>
<comment type="caution">
    <text evidence="3">The sequence shown here is derived from an EMBL/GenBank/DDBJ whole genome shotgun (WGS) entry which is preliminary data.</text>
</comment>
<dbReference type="GO" id="GO:0003700">
    <property type="term" value="F:DNA-binding transcription factor activity"/>
    <property type="evidence" value="ECO:0007669"/>
    <property type="project" value="InterPro"/>
</dbReference>
<dbReference type="InterPro" id="IPR036388">
    <property type="entry name" value="WH-like_DNA-bd_sf"/>
</dbReference>
<keyword evidence="5" id="KW-1185">Reference proteome</keyword>
<evidence type="ECO:0000313" key="4">
    <source>
        <dbReference type="Proteomes" id="UP000289805"/>
    </source>
</evidence>
<proteinExistence type="predicted"/>
<dbReference type="PANTHER" id="PTHR33164:SF99">
    <property type="entry name" value="MARR FAMILY REGULATORY PROTEIN"/>
    <property type="match status" value="1"/>
</dbReference>
<dbReference type="STRING" id="1713.GCA_000718325_02541"/>
<dbReference type="SUPFAM" id="SSF46785">
    <property type="entry name" value="Winged helix' DNA-binding domain"/>
    <property type="match status" value="1"/>
</dbReference>
<dbReference type="InterPro" id="IPR000835">
    <property type="entry name" value="HTH_MarR-typ"/>
</dbReference>
<dbReference type="Pfam" id="PF01047">
    <property type="entry name" value="MarR"/>
    <property type="match status" value="1"/>
</dbReference>
<dbReference type="GO" id="GO:0006950">
    <property type="term" value="P:response to stress"/>
    <property type="evidence" value="ECO:0007669"/>
    <property type="project" value="TreeGrafter"/>
</dbReference>
<evidence type="ECO:0000313" key="5">
    <source>
        <dbReference type="Proteomes" id="UP000290517"/>
    </source>
</evidence>
<dbReference type="EMBL" id="SDJQ01000016">
    <property type="protein sequence ID" value="RXR32872.1"/>
    <property type="molecule type" value="Genomic_DNA"/>
</dbReference>
<dbReference type="SMART" id="SM00347">
    <property type="entry name" value="HTH_MARR"/>
    <property type="match status" value="1"/>
</dbReference>
<sequence>MTVQQDRRAAAPQDAPWLDEGQQYSWRQYLDGTARFVEALSRDHEEHSALTLGEYELLVRLSEARDHTMRMSALADGLARSRSRVTHTVHRMEQRGLVRRSANETDRRGVNCVMTDAGYAELVASAPGHVRAVRRFMVDVLTPEQLRNLGDAMAAIAEACRVVDERVVDERESR</sequence>
<accession>A0A4Q1KSC8</accession>
<dbReference type="AlphaFoldDB" id="A0A4Q1KSC8"/>
<dbReference type="OrthoDB" id="8635520at2"/>
<dbReference type="PROSITE" id="PS50995">
    <property type="entry name" value="HTH_MARR_2"/>
    <property type="match status" value="1"/>
</dbReference>
<dbReference type="InterPro" id="IPR039422">
    <property type="entry name" value="MarR/SlyA-like"/>
</dbReference>
<evidence type="ECO:0000259" key="1">
    <source>
        <dbReference type="PROSITE" id="PS50995"/>
    </source>
</evidence>
<dbReference type="EMBL" id="SDJR01000010">
    <property type="protein sequence ID" value="RXR23602.1"/>
    <property type="molecule type" value="Genomic_DNA"/>
</dbReference>
<dbReference type="PANTHER" id="PTHR33164">
    <property type="entry name" value="TRANSCRIPTIONAL REGULATOR, MARR FAMILY"/>
    <property type="match status" value="1"/>
</dbReference>
<reference evidence="4 5" key="1">
    <citation type="submission" date="2019-01" db="EMBL/GenBank/DDBJ databases">
        <title>Oerskovia turbata Genome sequencing and assembly.</title>
        <authorList>
            <person name="Dou T."/>
        </authorList>
    </citation>
    <scope>NUCLEOTIDE SEQUENCE [LARGE SCALE GENOMIC DNA]</scope>
    <source>
        <strain evidence="3 4">JCM12123</strain>
        <strain evidence="2 5">JCM3160</strain>
    </source>
</reference>
<dbReference type="InterPro" id="IPR036390">
    <property type="entry name" value="WH_DNA-bd_sf"/>
</dbReference>
<dbReference type="Gene3D" id="1.10.10.10">
    <property type="entry name" value="Winged helix-like DNA-binding domain superfamily/Winged helix DNA-binding domain"/>
    <property type="match status" value="1"/>
</dbReference>
<name>A0A4Q1KSC8_9CELL</name>
<protein>
    <submittedName>
        <fullName evidence="3">MarR family transcriptional regulator</fullName>
    </submittedName>
</protein>
<gene>
    <name evidence="2" type="ORF">EQW73_14840</name>
    <name evidence="3" type="ORF">EQW78_12820</name>
</gene>
<dbReference type="Proteomes" id="UP000290517">
    <property type="component" value="Unassembled WGS sequence"/>
</dbReference>